<comment type="caution">
    <text evidence="1">The sequence shown here is derived from an EMBL/GenBank/DDBJ whole genome shotgun (WGS) entry which is preliminary data.</text>
</comment>
<sequence length="136" mass="15029">MTDEILTPEDVSTDRLQKIFDQAYLETSIDDDGDLEVTDGISCWVRGSSDGRRIQLMTLVQADPAATMESRLQLANRINDEMMVVRAAATGEDGFCFDHYLNVAGGLPVRNLVMSVRDFLHAVRAAFQFDEAGILG</sequence>
<gene>
    <name evidence="1" type="ORF">V1633_33210</name>
</gene>
<dbReference type="EMBL" id="JAZGQK010000036">
    <property type="protein sequence ID" value="MEE6263348.1"/>
    <property type="molecule type" value="Genomic_DNA"/>
</dbReference>
<accession>A0ABU7S3G4</accession>
<keyword evidence="2" id="KW-1185">Reference proteome</keyword>
<evidence type="ECO:0000313" key="2">
    <source>
        <dbReference type="Proteomes" id="UP001332243"/>
    </source>
</evidence>
<dbReference type="Proteomes" id="UP001332243">
    <property type="component" value="Unassembled WGS sequence"/>
</dbReference>
<dbReference type="RefSeq" id="WP_331218277.1">
    <property type="nucleotide sequence ID" value="NZ_JAZGQK010000036.1"/>
</dbReference>
<dbReference type="Pfam" id="PF10722">
    <property type="entry name" value="YbjN"/>
    <property type="match status" value="1"/>
</dbReference>
<dbReference type="InterPro" id="IPR019660">
    <property type="entry name" value="Put_sensory_transdc_reg_YbjN"/>
</dbReference>
<name>A0ABU7S3G4_9ACTN</name>
<evidence type="ECO:0000313" key="1">
    <source>
        <dbReference type="EMBL" id="MEE6263348.1"/>
    </source>
</evidence>
<proteinExistence type="predicted"/>
<organism evidence="1 2">
    <name type="scientific">Plantactinospora sonchi</name>
    <dbReference type="NCBI Taxonomy" id="1544735"/>
    <lineage>
        <taxon>Bacteria</taxon>
        <taxon>Bacillati</taxon>
        <taxon>Actinomycetota</taxon>
        <taxon>Actinomycetes</taxon>
        <taxon>Micromonosporales</taxon>
        <taxon>Micromonosporaceae</taxon>
        <taxon>Plantactinospora</taxon>
    </lineage>
</organism>
<protein>
    <submittedName>
        <fullName evidence="1">YbjN domain-containing protein</fullName>
    </submittedName>
</protein>
<reference evidence="1 2" key="1">
    <citation type="submission" date="2024-01" db="EMBL/GenBank/DDBJ databases">
        <title>Genome insights into Plantactinospora sonchi sp. nov.</title>
        <authorList>
            <person name="Wang L."/>
        </authorList>
    </citation>
    <scope>NUCLEOTIDE SEQUENCE [LARGE SCALE GENOMIC DNA]</scope>
    <source>
        <strain evidence="1 2">NEAU-QY2</strain>
    </source>
</reference>